<proteinExistence type="predicted"/>
<evidence type="ECO:0000313" key="2">
    <source>
        <dbReference type="Proteomes" id="UP000823928"/>
    </source>
</evidence>
<comment type="caution">
    <text evidence="1">The sequence shown here is derived from an EMBL/GenBank/DDBJ whole genome shotgun (WGS) entry which is preliminary data.</text>
</comment>
<evidence type="ECO:0000313" key="1">
    <source>
        <dbReference type="EMBL" id="HIS35108.1"/>
    </source>
</evidence>
<dbReference type="AlphaFoldDB" id="A0A9D1EWH2"/>
<dbReference type="EMBL" id="DVIU01000014">
    <property type="protein sequence ID" value="HIS35108.1"/>
    <property type="molecule type" value="Genomic_DNA"/>
</dbReference>
<reference evidence="1" key="1">
    <citation type="submission" date="2020-10" db="EMBL/GenBank/DDBJ databases">
        <authorList>
            <person name="Gilroy R."/>
        </authorList>
    </citation>
    <scope>NUCLEOTIDE SEQUENCE</scope>
    <source>
        <strain evidence="1">6276</strain>
    </source>
</reference>
<gene>
    <name evidence="1" type="ORF">IAC10_00555</name>
</gene>
<accession>A0A9D1EWH2</accession>
<organism evidence="1 2">
    <name type="scientific">Candidatus Scatousia excrementigallinarum</name>
    <dbReference type="NCBI Taxonomy" id="2840935"/>
    <lineage>
        <taxon>Bacteria</taxon>
        <taxon>Candidatus Scatousia</taxon>
    </lineage>
</organism>
<name>A0A9D1EWH2_9BACT</name>
<dbReference type="Proteomes" id="UP000823928">
    <property type="component" value="Unassembled WGS sequence"/>
</dbReference>
<protein>
    <submittedName>
        <fullName evidence="1">Uncharacterized protein</fullName>
    </submittedName>
</protein>
<sequence>MVNFEGKIQLNNKITQIPLNKLEKILPAEKIDLMLKKIKARADFEMTDTGTFQPIKEAVKNTKPVIELGDISLSIKSTSNLNNCKERILEAAVSTKSGQYTIEQPLIQGNREEIIKYLNDEKFDENFKRFLMDCSDNFEKKGLE</sequence>
<reference evidence="1" key="2">
    <citation type="journal article" date="2021" name="PeerJ">
        <title>Extensive microbial diversity within the chicken gut microbiome revealed by metagenomics and culture.</title>
        <authorList>
            <person name="Gilroy R."/>
            <person name="Ravi A."/>
            <person name="Getino M."/>
            <person name="Pursley I."/>
            <person name="Horton D.L."/>
            <person name="Alikhan N.F."/>
            <person name="Baker D."/>
            <person name="Gharbi K."/>
            <person name="Hall N."/>
            <person name="Watson M."/>
            <person name="Adriaenssens E.M."/>
            <person name="Foster-Nyarko E."/>
            <person name="Jarju S."/>
            <person name="Secka A."/>
            <person name="Antonio M."/>
            <person name="Oren A."/>
            <person name="Chaudhuri R.R."/>
            <person name="La Ragione R."/>
            <person name="Hildebrand F."/>
            <person name="Pallen M.J."/>
        </authorList>
    </citation>
    <scope>NUCLEOTIDE SEQUENCE</scope>
    <source>
        <strain evidence="1">6276</strain>
    </source>
</reference>